<accession>A0A238H3Y9</accession>
<name>A0A238H3Y9_9BURK</name>
<proteinExistence type="predicted"/>
<evidence type="ECO:0000313" key="1">
    <source>
        <dbReference type="EMBL" id="SMF99753.1"/>
    </source>
</evidence>
<reference evidence="1 2" key="1">
    <citation type="submission" date="2017-04" db="EMBL/GenBank/DDBJ databases">
        <authorList>
            <person name="Afonso C.L."/>
            <person name="Miller P.J."/>
            <person name="Scott M.A."/>
            <person name="Spackman E."/>
            <person name="Goraichik I."/>
            <person name="Dimitrov K.M."/>
            <person name="Suarez D.L."/>
            <person name="Swayne D.E."/>
        </authorList>
    </citation>
    <scope>NUCLEOTIDE SEQUENCE [LARGE SCALE GENOMIC DNA]</scope>
    <source>
        <strain evidence="1">LMG 28154</strain>
    </source>
</reference>
<evidence type="ECO:0000313" key="2">
    <source>
        <dbReference type="Proteomes" id="UP000198460"/>
    </source>
</evidence>
<dbReference type="EMBL" id="FXAN01000044">
    <property type="protein sequence ID" value="SMF99753.1"/>
    <property type="molecule type" value="Genomic_DNA"/>
</dbReference>
<dbReference type="AlphaFoldDB" id="A0A238H3Y9"/>
<dbReference type="Proteomes" id="UP000198460">
    <property type="component" value="Unassembled WGS sequence"/>
</dbReference>
<gene>
    <name evidence="1" type="ORF">BSIN_2939</name>
</gene>
<organism evidence="1 2">
    <name type="scientific">Burkholderia singularis</name>
    <dbReference type="NCBI Taxonomy" id="1503053"/>
    <lineage>
        <taxon>Bacteria</taxon>
        <taxon>Pseudomonadati</taxon>
        <taxon>Pseudomonadota</taxon>
        <taxon>Betaproteobacteria</taxon>
        <taxon>Burkholderiales</taxon>
        <taxon>Burkholderiaceae</taxon>
        <taxon>Burkholderia</taxon>
        <taxon>pseudomallei group</taxon>
    </lineage>
</organism>
<protein>
    <submittedName>
        <fullName evidence="1">Uncharacterized protein</fullName>
    </submittedName>
</protein>
<sequence>MIPGQRDNVSIARYQYRRLCDRNDAREQRSAHHGHGCVN</sequence>